<name>A0ABY8MHH2_9SPIO</name>
<feature type="transmembrane region" description="Helical" evidence="2">
    <location>
        <begin position="99"/>
        <end position="119"/>
    </location>
</feature>
<keyword evidence="2" id="KW-1133">Transmembrane helix</keyword>
<organism evidence="3 4">
    <name type="scientific">Candidatus Haliotispira prima</name>
    <dbReference type="NCBI Taxonomy" id="3034016"/>
    <lineage>
        <taxon>Bacteria</taxon>
        <taxon>Pseudomonadati</taxon>
        <taxon>Spirochaetota</taxon>
        <taxon>Spirochaetia</taxon>
        <taxon>Spirochaetales</taxon>
        <taxon>Spirochaetaceae</taxon>
        <taxon>Candidatus Haliotispira</taxon>
    </lineage>
</organism>
<dbReference type="InterPro" id="IPR010982">
    <property type="entry name" value="Lambda_DNA-bd_dom_sf"/>
</dbReference>
<feature type="compositionally biased region" description="Polar residues" evidence="1">
    <location>
        <begin position="128"/>
        <end position="152"/>
    </location>
</feature>
<dbReference type="InterPro" id="IPR050400">
    <property type="entry name" value="Bact_Cytoskel_RodZ"/>
</dbReference>
<reference evidence="3 4" key="1">
    <citation type="submission" date="2023-04" db="EMBL/GenBank/DDBJ databases">
        <title>Spirochaete genome identified in red abalone sample constitutes a novel genus.</title>
        <authorList>
            <person name="Sharma S.P."/>
            <person name="Purcell C.M."/>
            <person name="Hyde J.R."/>
            <person name="Severin A.J."/>
        </authorList>
    </citation>
    <scope>NUCLEOTIDE SEQUENCE [LARGE SCALE GENOMIC DNA]</scope>
    <source>
        <strain evidence="3 4">SP-2023</strain>
    </source>
</reference>
<gene>
    <name evidence="3" type="ORF">P0082_00610</name>
</gene>
<keyword evidence="4" id="KW-1185">Reference proteome</keyword>
<dbReference type="PANTHER" id="PTHR34475:SF1">
    <property type="entry name" value="CYTOSKELETON PROTEIN RODZ"/>
    <property type="match status" value="1"/>
</dbReference>
<evidence type="ECO:0000313" key="3">
    <source>
        <dbReference type="EMBL" id="WGK69391.1"/>
    </source>
</evidence>
<keyword evidence="2" id="KW-0812">Transmembrane</keyword>
<dbReference type="PANTHER" id="PTHR34475">
    <property type="match status" value="1"/>
</dbReference>
<dbReference type="InterPro" id="IPR001387">
    <property type="entry name" value="Cro/C1-type_HTH"/>
</dbReference>
<evidence type="ECO:0000256" key="2">
    <source>
        <dbReference type="SAM" id="Phobius"/>
    </source>
</evidence>
<accession>A0ABY8MHH2</accession>
<dbReference type="CDD" id="cd00093">
    <property type="entry name" value="HTH_XRE"/>
    <property type="match status" value="1"/>
</dbReference>
<dbReference type="RefSeq" id="WP_326927574.1">
    <property type="nucleotide sequence ID" value="NZ_CP123443.1"/>
</dbReference>
<keyword evidence="2" id="KW-0472">Membrane</keyword>
<dbReference type="Proteomes" id="UP001228690">
    <property type="component" value="Chromosome"/>
</dbReference>
<dbReference type="Pfam" id="PF13413">
    <property type="entry name" value="HTH_25"/>
    <property type="match status" value="1"/>
</dbReference>
<evidence type="ECO:0000256" key="1">
    <source>
        <dbReference type="SAM" id="MobiDB-lite"/>
    </source>
</evidence>
<dbReference type="EMBL" id="CP123443">
    <property type="protein sequence ID" value="WGK69391.1"/>
    <property type="molecule type" value="Genomic_DNA"/>
</dbReference>
<feature type="region of interest" description="Disordered" evidence="1">
    <location>
        <begin position="125"/>
        <end position="162"/>
    </location>
</feature>
<sequence>MKRPGDILKKRRQELGLTLQELESNSNIPRRNLEALEGDQYEFFAAESYYYGFLKNYAESLKLDPGILLNAYQNVKIIESPLPMEQLTGNTRNRKLPPLVIGSILLLFAIGGLGYFIYYKAKEPGPQESDSGSAENRENNVGTADSSPSAENVRQKISEGPGTVRKYPGPIIVNRYPWMQDLEDGLILHFVLDPERNDLRKPKLRVVHTAQGFQLVSLNLDRDYELTLAGGKTNSLSLYSADLILPSQSDTKTPDTDTNSYRLDFAFQRDEGPAVLINLSRNDRTATETQTVLPDSFPQDELRAKFEAFRQQYRDAVPHAILQVGKPVTLQLRLTFQQDSYIRYQWFGQKAREFPVLQNKQLLLQGEAPLTLWLSDVDATKIKINGQDLMPEAFQNVFIGRLEWKREASVARLYLTPGP</sequence>
<protein>
    <submittedName>
        <fullName evidence="3">Helix-turn-helix domain-containing protein</fullName>
    </submittedName>
</protein>
<proteinExistence type="predicted"/>
<evidence type="ECO:0000313" key="4">
    <source>
        <dbReference type="Proteomes" id="UP001228690"/>
    </source>
</evidence>
<dbReference type="Gene3D" id="1.10.260.40">
    <property type="entry name" value="lambda repressor-like DNA-binding domains"/>
    <property type="match status" value="1"/>
</dbReference>